<dbReference type="EMBL" id="MN739360">
    <property type="protein sequence ID" value="QHT00917.1"/>
    <property type="molecule type" value="Genomic_DNA"/>
</dbReference>
<dbReference type="AlphaFoldDB" id="A0A6C0C972"/>
<proteinExistence type="predicted"/>
<protein>
    <submittedName>
        <fullName evidence="1">Uncharacterized protein</fullName>
    </submittedName>
</protein>
<reference evidence="1" key="1">
    <citation type="journal article" date="2020" name="Nature">
        <title>Giant virus diversity and host interactions through global metagenomics.</title>
        <authorList>
            <person name="Schulz F."/>
            <person name="Roux S."/>
            <person name="Paez-Espino D."/>
            <person name="Jungbluth S."/>
            <person name="Walsh D.A."/>
            <person name="Denef V.J."/>
            <person name="McMahon K.D."/>
            <person name="Konstantinidis K.T."/>
            <person name="Eloe-Fadrosh E.A."/>
            <person name="Kyrpides N.C."/>
            <person name="Woyke T."/>
        </authorList>
    </citation>
    <scope>NUCLEOTIDE SEQUENCE</scope>
    <source>
        <strain evidence="1">GVMAG-M-3300020192-26</strain>
    </source>
</reference>
<evidence type="ECO:0000313" key="1">
    <source>
        <dbReference type="EMBL" id="QHT00917.1"/>
    </source>
</evidence>
<organism evidence="1">
    <name type="scientific">viral metagenome</name>
    <dbReference type="NCBI Taxonomy" id="1070528"/>
    <lineage>
        <taxon>unclassified sequences</taxon>
        <taxon>metagenomes</taxon>
        <taxon>organismal metagenomes</taxon>
    </lineage>
</organism>
<sequence>MELPIETYQHISFFTHEIADQLHMRQANKLLYNKLEIYYFYDDPEKYVLLLCDRILYHSKSCGETCDKFFMDPFKTMFTETQFSNISFLNRQSQEKQMITKQININKSFLEQDSVILNELKNHYDTGYDFGNKESNYKSLLNWIVYIKILYTLSTLKYEENIELKKELDRAVRHLELIEWYLDGRDYGYCLSGIWSMVSVFNFNERKYFLEALESGDLSVPKDEDLLYFLKSLD</sequence>
<name>A0A6C0C972_9ZZZZ</name>
<accession>A0A6C0C972</accession>